<gene>
    <name evidence="1" type="ORF">AVEN_226716_1</name>
</gene>
<comment type="caution">
    <text evidence="1">The sequence shown here is derived from an EMBL/GenBank/DDBJ whole genome shotgun (WGS) entry which is preliminary data.</text>
</comment>
<evidence type="ECO:0000313" key="1">
    <source>
        <dbReference type="EMBL" id="GBM09220.1"/>
    </source>
</evidence>
<dbReference type="Proteomes" id="UP000499080">
    <property type="component" value="Unassembled WGS sequence"/>
</dbReference>
<dbReference type="EMBL" id="BGPR01000266">
    <property type="protein sequence ID" value="GBM09220.1"/>
    <property type="molecule type" value="Genomic_DNA"/>
</dbReference>
<name>A0A4Y2CXQ2_ARAVE</name>
<dbReference type="OrthoDB" id="616263at2759"/>
<keyword evidence="2" id="KW-1185">Reference proteome</keyword>
<evidence type="ECO:0000313" key="2">
    <source>
        <dbReference type="Proteomes" id="UP000499080"/>
    </source>
</evidence>
<organism evidence="1 2">
    <name type="scientific">Araneus ventricosus</name>
    <name type="common">Orbweaver spider</name>
    <name type="synonym">Epeira ventricosa</name>
    <dbReference type="NCBI Taxonomy" id="182803"/>
    <lineage>
        <taxon>Eukaryota</taxon>
        <taxon>Metazoa</taxon>
        <taxon>Ecdysozoa</taxon>
        <taxon>Arthropoda</taxon>
        <taxon>Chelicerata</taxon>
        <taxon>Arachnida</taxon>
        <taxon>Araneae</taxon>
        <taxon>Araneomorphae</taxon>
        <taxon>Entelegynae</taxon>
        <taxon>Araneoidea</taxon>
        <taxon>Araneidae</taxon>
        <taxon>Araneus</taxon>
    </lineage>
</organism>
<proteinExistence type="predicted"/>
<protein>
    <submittedName>
        <fullName evidence="1">Uncharacterized protein</fullName>
    </submittedName>
</protein>
<reference evidence="1 2" key="1">
    <citation type="journal article" date="2019" name="Sci. Rep.">
        <title>Orb-weaving spider Araneus ventricosus genome elucidates the spidroin gene catalogue.</title>
        <authorList>
            <person name="Kono N."/>
            <person name="Nakamura H."/>
            <person name="Ohtoshi R."/>
            <person name="Moran D.A.P."/>
            <person name="Shinohara A."/>
            <person name="Yoshida Y."/>
            <person name="Fujiwara M."/>
            <person name="Mori M."/>
            <person name="Tomita M."/>
            <person name="Arakawa K."/>
        </authorList>
    </citation>
    <scope>NUCLEOTIDE SEQUENCE [LARGE SCALE GENOMIC DNA]</scope>
</reference>
<accession>A0A4Y2CXQ2</accession>
<sequence length="117" mass="13281">MRQDLGCRPDDPISPIPGYECVLLCPSLCGVFIIVENKTPQLKNPGRALQPHQTFTFYLHGSQHYRIVTSEHAHQTGVKAVKNFLHSLGTDFYQDNFLKLISLYDKCVNIDGKHVKK</sequence>
<dbReference type="AlphaFoldDB" id="A0A4Y2CXQ2"/>